<evidence type="ECO:0000313" key="2">
    <source>
        <dbReference type="Proteomes" id="UP000234748"/>
    </source>
</evidence>
<keyword evidence="2" id="KW-1185">Reference proteome</keyword>
<dbReference type="RefSeq" id="WP_101645741.1">
    <property type="nucleotide sequence ID" value="NZ_PGUY01000090.1"/>
</dbReference>
<accession>A0A2N5LZQ0</accession>
<dbReference type="AlphaFoldDB" id="A0A2N5LZQ0"/>
<gene>
    <name evidence="1" type="ORF">CUU66_23060</name>
</gene>
<organism evidence="1 2">
    <name type="scientific">Peribacillus deserti</name>
    <dbReference type="NCBI Taxonomy" id="673318"/>
    <lineage>
        <taxon>Bacteria</taxon>
        <taxon>Bacillati</taxon>
        <taxon>Bacillota</taxon>
        <taxon>Bacilli</taxon>
        <taxon>Bacillales</taxon>
        <taxon>Bacillaceae</taxon>
        <taxon>Peribacillus</taxon>
    </lineage>
</organism>
<protein>
    <submittedName>
        <fullName evidence="1">Uncharacterized protein</fullName>
    </submittedName>
</protein>
<reference evidence="1 2" key="1">
    <citation type="submission" date="2017-11" db="EMBL/GenBank/DDBJ databases">
        <title>Comparitive Functional Genomics of Dry Heat Resistant strains isolated from the Viking Spacecraft.</title>
        <authorList>
            <person name="Seuylemezian A."/>
            <person name="Cooper K."/>
            <person name="Vaishampayan P."/>
        </authorList>
    </citation>
    <scope>NUCLEOTIDE SEQUENCE [LARGE SCALE GENOMIC DNA]</scope>
    <source>
        <strain evidence="1 2">V1-29</strain>
    </source>
</reference>
<comment type="caution">
    <text evidence="1">The sequence shown here is derived from an EMBL/GenBank/DDBJ whole genome shotgun (WGS) entry which is preliminary data.</text>
</comment>
<dbReference type="OrthoDB" id="2934383at2"/>
<evidence type="ECO:0000313" key="1">
    <source>
        <dbReference type="EMBL" id="PLT27596.1"/>
    </source>
</evidence>
<sequence>MGEVRAGNETFIVFKDERKDGTAVSVASISNRDNQYAWFRSAAYVQIKSDGQKITSQDSWNSWEIETQSKEKFNVYCGLTSKSKTIIETKTGRTVKPKIDKKSGIYFYIESSNN</sequence>
<dbReference type="EMBL" id="PGUY01000090">
    <property type="protein sequence ID" value="PLT27596.1"/>
    <property type="molecule type" value="Genomic_DNA"/>
</dbReference>
<name>A0A2N5LZQ0_9BACI</name>
<proteinExistence type="predicted"/>
<dbReference type="Proteomes" id="UP000234748">
    <property type="component" value="Unassembled WGS sequence"/>
</dbReference>